<feature type="compositionally biased region" description="Gly residues" evidence="1">
    <location>
        <begin position="43"/>
        <end position="53"/>
    </location>
</feature>
<evidence type="ECO:0000313" key="2">
    <source>
        <dbReference type="EMBL" id="QFG68270.1"/>
    </source>
</evidence>
<proteinExistence type="predicted"/>
<feature type="compositionally biased region" description="Basic and acidic residues" evidence="1">
    <location>
        <begin position="55"/>
        <end position="64"/>
    </location>
</feature>
<accession>A0A5J6V2X6</accession>
<evidence type="ECO:0000256" key="1">
    <source>
        <dbReference type="SAM" id="MobiDB-lite"/>
    </source>
</evidence>
<dbReference type="AlphaFoldDB" id="A0A5J6V2X6"/>
<dbReference type="Proteomes" id="UP000326546">
    <property type="component" value="Chromosome"/>
</dbReference>
<dbReference type="InterPro" id="IPR007362">
    <property type="entry name" value="DUF429"/>
</dbReference>
<gene>
    <name evidence="2" type="ORF">FY030_05650</name>
</gene>
<sequence length="301" mass="31467">MGFTQWWRRITGKGKGGTDDRAGKSGRIAKDGKDGSGSRSGPAGKGVKAGPGGPDHLKGIEQPKGKPGRMPQPDRSRPVLGVDSTRNGWLGALLESSGHGTPHLIAAASLQELLEKAGEVAVVAVTLPLGLPDQGRREADVQTRRFLGDQGSTVLTTPVRDAVYAISHSEANAFNRAAGGSGVSSQAWELRRRMQELDAWVRQDLPALVVETHPEAAFATLAGAPLTSRRRTGDGTAERRSALATGGVYIPTSAPHGIATDDVLDACAAAWSAHRVKNGEATTFPGEPQRHSDGIPAAVHV</sequence>
<dbReference type="OrthoDB" id="9811476at2"/>
<organism evidence="2 3">
    <name type="scientific">Ornithinimicrobium pratense</name>
    <dbReference type="NCBI Taxonomy" id="2593973"/>
    <lineage>
        <taxon>Bacteria</taxon>
        <taxon>Bacillati</taxon>
        <taxon>Actinomycetota</taxon>
        <taxon>Actinomycetes</taxon>
        <taxon>Micrococcales</taxon>
        <taxon>Ornithinimicrobiaceae</taxon>
        <taxon>Ornithinimicrobium</taxon>
    </lineage>
</organism>
<dbReference type="KEGG" id="serw:FY030_05650"/>
<feature type="region of interest" description="Disordered" evidence="1">
    <location>
        <begin position="1"/>
        <end position="83"/>
    </location>
</feature>
<dbReference type="Pfam" id="PF04250">
    <property type="entry name" value="DUF429"/>
    <property type="match status" value="1"/>
</dbReference>
<feature type="region of interest" description="Disordered" evidence="1">
    <location>
        <begin position="280"/>
        <end position="301"/>
    </location>
</feature>
<reference evidence="2 3" key="1">
    <citation type="submission" date="2019-09" db="EMBL/GenBank/DDBJ databases">
        <title>Serinicoccus pratensis sp. nov., isolated from meadow soil.</title>
        <authorList>
            <person name="Zhang W."/>
        </authorList>
    </citation>
    <scope>NUCLEOTIDE SEQUENCE [LARGE SCALE GENOMIC DNA]</scope>
    <source>
        <strain evidence="2 3">W204</strain>
    </source>
</reference>
<protein>
    <submittedName>
        <fullName evidence="2">DUF429 domain-containing protein</fullName>
    </submittedName>
</protein>
<evidence type="ECO:0000313" key="3">
    <source>
        <dbReference type="Proteomes" id="UP000326546"/>
    </source>
</evidence>
<dbReference type="EMBL" id="CP044427">
    <property type="protein sequence ID" value="QFG68270.1"/>
    <property type="molecule type" value="Genomic_DNA"/>
</dbReference>
<dbReference type="RefSeq" id="WP_158060658.1">
    <property type="nucleotide sequence ID" value="NZ_CP044427.1"/>
</dbReference>
<feature type="compositionally biased region" description="Basic and acidic residues" evidence="1">
    <location>
        <begin position="16"/>
        <end position="36"/>
    </location>
</feature>
<keyword evidence="3" id="KW-1185">Reference proteome</keyword>
<name>A0A5J6V2X6_9MICO</name>